<gene>
    <name evidence="1" type="ORF">FC26_GL002371</name>
</gene>
<keyword evidence="2" id="KW-1185">Reference proteome</keyword>
<reference evidence="1 2" key="1">
    <citation type="journal article" date="2015" name="Genome Announc.">
        <title>Expanding the biotechnology potential of lactobacilli through comparative genomics of 213 strains and associated genera.</title>
        <authorList>
            <person name="Sun Z."/>
            <person name="Harris H.M."/>
            <person name="McCann A."/>
            <person name="Guo C."/>
            <person name="Argimon S."/>
            <person name="Zhang W."/>
            <person name="Yang X."/>
            <person name="Jeffery I.B."/>
            <person name="Cooney J.C."/>
            <person name="Kagawa T.F."/>
            <person name="Liu W."/>
            <person name="Song Y."/>
            <person name="Salvetti E."/>
            <person name="Wrobel A."/>
            <person name="Rasinkangas P."/>
            <person name="Parkhill J."/>
            <person name="Rea M.C."/>
            <person name="O'Sullivan O."/>
            <person name="Ritari J."/>
            <person name="Douillard F.P."/>
            <person name="Paul Ross R."/>
            <person name="Yang R."/>
            <person name="Briner A.E."/>
            <person name="Felis G.E."/>
            <person name="de Vos W.M."/>
            <person name="Barrangou R."/>
            <person name="Klaenhammer T.R."/>
            <person name="Caufield P.W."/>
            <person name="Cui Y."/>
            <person name="Zhang H."/>
            <person name="O'Toole P.W."/>
        </authorList>
    </citation>
    <scope>NUCLEOTIDE SEQUENCE [LARGE SCALE GENOMIC DNA]</scope>
    <source>
        <strain evidence="1 2">DSM 20634</strain>
    </source>
</reference>
<dbReference type="AlphaFoldDB" id="A0A0R2A9L3"/>
<accession>A0A0R2A9L3</accession>
<evidence type="ECO:0008006" key="3">
    <source>
        <dbReference type="Google" id="ProtNLM"/>
    </source>
</evidence>
<proteinExistence type="predicted"/>
<organism evidence="1 2">
    <name type="scientific">Paucilactobacillus vaccinostercus DSM 20634</name>
    <dbReference type="NCBI Taxonomy" id="1423813"/>
    <lineage>
        <taxon>Bacteria</taxon>
        <taxon>Bacillati</taxon>
        <taxon>Bacillota</taxon>
        <taxon>Bacilli</taxon>
        <taxon>Lactobacillales</taxon>
        <taxon>Lactobacillaceae</taxon>
        <taxon>Paucilactobacillus</taxon>
    </lineage>
</organism>
<dbReference type="PATRIC" id="fig|1423813.3.peg.2418"/>
<dbReference type="Gene3D" id="3.30.70.100">
    <property type="match status" value="1"/>
</dbReference>
<protein>
    <recommendedName>
        <fullName evidence="3">Monooxygenase</fullName>
    </recommendedName>
</protein>
<comment type="caution">
    <text evidence="1">The sequence shown here is derived from an EMBL/GenBank/DDBJ whole genome shotgun (WGS) entry which is preliminary data.</text>
</comment>
<dbReference type="OrthoDB" id="2157140at2"/>
<dbReference type="RefSeq" id="WP_057777362.1">
    <property type="nucleotide sequence ID" value="NZ_AYYY01000006.1"/>
</dbReference>
<sequence length="160" mass="18746">MLKTISATFGSKKVLETVIKRHPERQFKLLQSNSTQQQLQLLDLSDKPTIFQSSVEYRVLGHCGSNEFRGLSNFEFFKLELDDQKMLRSAVNNSLLNNPPKNLIAAYLLENKFESNELIILTMWPTLKDFNDWKHGPDYKFLESFNSSQDRYYQRTYQPA</sequence>
<dbReference type="STRING" id="1423813.FC26_GL002371"/>
<evidence type="ECO:0000313" key="1">
    <source>
        <dbReference type="EMBL" id="KRM62308.1"/>
    </source>
</evidence>
<name>A0A0R2A9L3_9LACO</name>
<dbReference type="Proteomes" id="UP000051733">
    <property type="component" value="Unassembled WGS sequence"/>
</dbReference>
<evidence type="ECO:0000313" key="2">
    <source>
        <dbReference type="Proteomes" id="UP000051733"/>
    </source>
</evidence>
<dbReference type="EMBL" id="AYYY01000006">
    <property type="protein sequence ID" value="KRM62308.1"/>
    <property type="molecule type" value="Genomic_DNA"/>
</dbReference>